<keyword evidence="3" id="KW-1185">Reference proteome</keyword>
<name>A0A251RX04_HELAN</name>
<feature type="signal peptide" evidence="1">
    <location>
        <begin position="1"/>
        <end position="21"/>
    </location>
</feature>
<gene>
    <name evidence="2" type="ORF">HannXRQ_Chr17g0561941</name>
</gene>
<dbReference type="PANTHER" id="PTHR48462:SF1">
    <property type="entry name" value="PROTEIN, PUTATIVE-RELATED"/>
    <property type="match status" value="1"/>
</dbReference>
<dbReference type="PANTHER" id="PTHR48462">
    <property type="entry name" value="PROTEIN, PUTATIVE-RELATED"/>
    <property type="match status" value="1"/>
</dbReference>
<accession>A0A251RX04</accession>
<keyword evidence="1" id="KW-0732">Signal</keyword>
<evidence type="ECO:0008006" key="4">
    <source>
        <dbReference type="Google" id="ProtNLM"/>
    </source>
</evidence>
<evidence type="ECO:0000256" key="1">
    <source>
        <dbReference type="SAM" id="SignalP"/>
    </source>
</evidence>
<dbReference type="AlphaFoldDB" id="A0A251RX04"/>
<dbReference type="InParanoid" id="A0A251RX04"/>
<evidence type="ECO:0000313" key="2">
    <source>
        <dbReference type="EMBL" id="OTF87449.1"/>
    </source>
</evidence>
<feature type="chain" id="PRO_5012354825" description="Auxilin-like protein" evidence="1">
    <location>
        <begin position="22"/>
        <end position="347"/>
    </location>
</feature>
<organism evidence="2 3">
    <name type="scientific">Helianthus annuus</name>
    <name type="common">Common sunflower</name>
    <dbReference type="NCBI Taxonomy" id="4232"/>
    <lineage>
        <taxon>Eukaryota</taxon>
        <taxon>Viridiplantae</taxon>
        <taxon>Streptophyta</taxon>
        <taxon>Embryophyta</taxon>
        <taxon>Tracheophyta</taxon>
        <taxon>Spermatophyta</taxon>
        <taxon>Magnoliopsida</taxon>
        <taxon>eudicotyledons</taxon>
        <taxon>Gunneridae</taxon>
        <taxon>Pentapetalae</taxon>
        <taxon>asterids</taxon>
        <taxon>campanulids</taxon>
        <taxon>Asterales</taxon>
        <taxon>Asteraceae</taxon>
        <taxon>Asteroideae</taxon>
        <taxon>Heliantheae alliance</taxon>
        <taxon>Heliantheae</taxon>
        <taxon>Helianthus</taxon>
    </lineage>
</organism>
<dbReference type="Proteomes" id="UP000215914">
    <property type="component" value="Chromosome 17"/>
</dbReference>
<dbReference type="EMBL" id="CM007906">
    <property type="protein sequence ID" value="OTF87449.1"/>
    <property type="molecule type" value="Genomic_DNA"/>
</dbReference>
<protein>
    <recommendedName>
        <fullName evidence="4">Auxilin-like protein</fullName>
    </recommendedName>
</protein>
<proteinExistence type="predicted"/>
<reference evidence="3" key="1">
    <citation type="journal article" date="2017" name="Nature">
        <title>The sunflower genome provides insights into oil metabolism, flowering and Asterid evolution.</title>
        <authorList>
            <person name="Badouin H."/>
            <person name="Gouzy J."/>
            <person name="Grassa C.J."/>
            <person name="Murat F."/>
            <person name="Staton S.E."/>
            <person name="Cottret L."/>
            <person name="Lelandais-Briere C."/>
            <person name="Owens G.L."/>
            <person name="Carrere S."/>
            <person name="Mayjonade B."/>
            <person name="Legrand L."/>
            <person name="Gill N."/>
            <person name="Kane N.C."/>
            <person name="Bowers J.E."/>
            <person name="Hubner S."/>
            <person name="Bellec A."/>
            <person name="Berard A."/>
            <person name="Berges H."/>
            <person name="Blanchet N."/>
            <person name="Boniface M.C."/>
            <person name="Brunel D."/>
            <person name="Catrice O."/>
            <person name="Chaidir N."/>
            <person name="Claudel C."/>
            <person name="Donnadieu C."/>
            <person name="Faraut T."/>
            <person name="Fievet G."/>
            <person name="Helmstetter N."/>
            <person name="King M."/>
            <person name="Knapp S.J."/>
            <person name="Lai Z."/>
            <person name="Le Paslier M.C."/>
            <person name="Lippi Y."/>
            <person name="Lorenzon L."/>
            <person name="Mandel J.R."/>
            <person name="Marage G."/>
            <person name="Marchand G."/>
            <person name="Marquand E."/>
            <person name="Bret-Mestries E."/>
            <person name="Morien E."/>
            <person name="Nambeesan S."/>
            <person name="Nguyen T."/>
            <person name="Pegot-Espagnet P."/>
            <person name="Pouilly N."/>
            <person name="Raftis F."/>
            <person name="Sallet E."/>
            <person name="Schiex T."/>
            <person name="Thomas J."/>
            <person name="Vandecasteele C."/>
            <person name="Vares D."/>
            <person name="Vear F."/>
            <person name="Vautrin S."/>
            <person name="Crespi M."/>
            <person name="Mangin B."/>
            <person name="Burke J.M."/>
            <person name="Salse J."/>
            <person name="Munos S."/>
            <person name="Vincourt P."/>
            <person name="Rieseberg L.H."/>
            <person name="Langlade N.B."/>
        </authorList>
    </citation>
    <scope>NUCLEOTIDE SEQUENCE [LARGE SCALE GENOMIC DNA]</scope>
    <source>
        <strain evidence="3">cv. SF193</strain>
    </source>
</reference>
<sequence>MFVKCSFAFFLFAAEDASSYAFVASRAQSWGLQDHILRECGGDVLDSDYRSALDLLHSSLPDLDIGGFYIKDTAPPKSQKILANALYGEIVKRFEEKFVLSPRQRAVFECLRAPHAQDFLSVAPIEGLGQHMSAVEYRAILRYRLMIPLFPVDEPCPVCRKACLDSFGEHAIHYKELPGFKYRHDWVRDVLCDVLKRAGISAKKEAPVNFLTDPLEGRSTLRPADILVFGWEGGKHACVDLTGVSPLFGLKDKGFVVGQAVLKAEASKVAKHEKACLENQHVFVPFAFDTFGGLAPDVVRLLNRVQKVVNSNSSSLKVSNFVFSRIGFSIQKGVAAQLVARLPAIAL</sequence>
<evidence type="ECO:0000313" key="3">
    <source>
        <dbReference type="Proteomes" id="UP000215914"/>
    </source>
</evidence>